<dbReference type="Proteomes" id="UP000501747">
    <property type="component" value="Chromosome"/>
</dbReference>
<reference evidence="2 3" key="1">
    <citation type="submission" date="2020-03" db="EMBL/GenBank/DDBJ databases">
        <title>Vagococcus sp. nov., isolated from beetles.</title>
        <authorList>
            <person name="Hyun D.-W."/>
            <person name="Bae J.-W."/>
        </authorList>
    </citation>
    <scope>NUCLEOTIDE SEQUENCE [LARGE SCALE GENOMIC DNA]</scope>
    <source>
        <strain evidence="2 3">HDW17B</strain>
    </source>
</reference>
<dbReference type="AlphaFoldDB" id="A0A6G8AT74"/>
<protein>
    <submittedName>
        <fullName evidence="2">Uncharacterized protein</fullName>
    </submittedName>
</protein>
<gene>
    <name evidence="2" type="ORF">G7082_07130</name>
</gene>
<keyword evidence="1" id="KW-1133">Transmembrane helix</keyword>
<name>A0A6G8AT74_9ENTE</name>
<dbReference type="RefSeq" id="WP_166034426.1">
    <property type="nucleotide sequence ID" value="NZ_CP049887.1"/>
</dbReference>
<keyword evidence="3" id="KW-1185">Reference proteome</keyword>
<proteinExistence type="predicted"/>
<sequence>MTSYYWQKSEWLMNTLFPLSLLIALVLLFFILVALPYAKRKKISLIVSLTLIFIESGLLLYCFSYSQDYRKLQVFESSVNRGIESRTFGYEDISQQKKDRLTTTDLEQTIKLPFYHYKQEKIDPLTYLGQNDHFYFFEREQFIYNVAKKKLLVSFDQTGDAMVVDFRSAVLNEPSFEEIGFYPRVGPTIFEIHLPEKDKTLNYEPTVKTYPL</sequence>
<feature type="transmembrane region" description="Helical" evidence="1">
    <location>
        <begin position="43"/>
        <end position="63"/>
    </location>
</feature>
<evidence type="ECO:0000256" key="1">
    <source>
        <dbReference type="SAM" id="Phobius"/>
    </source>
</evidence>
<evidence type="ECO:0000313" key="3">
    <source>
        <dbReference type="Proteomes" id="UP000501747"/>
    </source>
</evidence>
<feature type="transmembrane region" description="Helical" evidence="1">
    <location>
        <begin position="12"/>
        <end position="37"/>
    </location>
</feature>
<evidence type="ECO:0000313" key="2">
    <source>
        <dbReference type="EMBL" id="QIL48278.1"/>
    </source>
</evidence>
<dbReference type="KEGG" id="vhy:G7082_07130"/>
<organism evidence="2 3">
    <name type="scientific">Vagococcus hydrophili</name>
    <dbReference type="NCBI Taxonomy" id="2714947"/>
    <lineage>
        <taxon>Bacteria</taxon>
        <taxon>Bacillati</taxon>
        <taxon>Bacillota</taxon>
        <taxon>Bacilli</taxon>
        <taxon>Lactobacillales</taxon>
        <taxon>Enterococcaceae</taxon>
        <taxon>Vagococcus</taxon>
    </lineage>
</organism>
<accession>A0A6G8AT74</accession>
<dbReference type="EMBL" id="CP049887">
    <property type="protein sequence ID" value="QIL48278.1"/>
    <property type="molecule type" value="Genomic_DNA"/>
</dbReference>
<keyword evidence="1" id="KW-0472">Membrane</keyword>
<keyword evidence="1" id="KW-0812">Transmembrane</keyword>